<dbReference type="EMBL" id="VSRR010019983">
    <property type="protein sequence ID" value="MPC62719.1"/>
    <property type="molecule type" value="Genomic_DNA"/>
</dbReference>
<gene>
    <name evidence="1" type="ORF">E2C01_056807</name>
</gene>
<keyword evidence="2" id="KW-1185">Reference proteome</keyword>
<accession>A0A5B7GYR5</accession>
<proteinExistence type="predicted"/>
<name>A0A5B7GYR5_PORTR</name>
<dbReference type="Proteomes" id="UP000324222">
    <property type="component" value="Unassembled WGS sequence"/>
</dbReference>
<reference evidence="1 2" key="1">
    <citation type="submission" date="2019-05" db="EMBL/GenBank/DDBJ databases">
        <title>Another draft genome of Portunus trituberculatus and its Hox gene families provides insights of decapod evolution.</title>
        <authorList>
            <person name="Jeong J.-H."/>
            <person name="Song I."/>
            <person name="Kim S."/>
            <person name="Choi T."/>
            <person name="Kim D."/>
            <person name="Ryu S."/>
            <person name="Kim W."/>
        </authorList>
    </citation>
    <scope>NUCLEOTIDE SEQUENCE [LARGE SCALE GENOMIC DNA]</scope>
    <source>
        <tissue evidence="1">Muscle</tissue>
    </source>
</reference>
<sequence>MRLMAPIGLTGGERKRKQHAERHPYLYNHNHNINIHRRQPQLSFSRTLHDRKRSGVEGVLRTGSTGDKSHSADCITGGDVLLVTPWKTGGRPRILDKHPSPLP</sequence>
<organism evidence="1 2">
    <name type="scientific">Portunus trituberculatus</name>
    <name type="common">Swimming crab</name>
    <name type="synonym">Neptunus trituberculatus</name>
    <dbReference type="NCBI Taxonomy" id="210409"/>
    <lineage>
        <taxon>Eukaryota</taxon>
        <taxon>Metazoa</taxon>
        <taxon>Ecdysozoa</taxon>
        <taxon>Arthropoda</taxon>
        <taxon>Crustacea</taxon>
        <taxon>Multicrustacea</taxon>
        <taxon>Malacostraca</taxon>
        <taxon>Eumalacostraca</taxon>
        <taxon>Eucarida</taxon>
        <taxon>Decapoda</taxon>
        <taxon>Pleocyemata</taxon>
        <taxon>Brachyura</taxon>
        <taxon>Eubrachyura</taxon>
        <taxon>Portunoidea</taxon>
        <taxon>Portunidae</taxon>
        <taxon>Portuninae</taxon>
        <taxon>Portunus</taxon>
    </lineage>
</organism>
<protein>
    <submittedName>
        <fullName evidence="1">Uncharacterized protein</fullName>
    </submittedName>
</protein>
<evidence type="ECO:0000313" key="1">
    <source>
        <dbReference type="EMBL" id="MPC62719.1"/>
    </source>
</evidence>
<comment type="caution">
    <text evidence="1">The sequence shown here is derived from an EMBL/GenBank/DDBJ whole genome shotgun (WGS) entry which is preliminary data.</text>
</comment>
<dbReference type="AlphaFoldDB" id="A0A5B7GYR5"/>
<evidence type="ECO:0000313" key="2">
    <source>
        <dbReference type="Proteomes" id="UP000324222"/>
    </source>
</evidence>